<protein>
    <submittedName>
        <fullName evidence="13">Methyl-accepting chemotaxis sensory transducer with Pas/Pac sensor</fullName>
    </submittedName>
</protein>
<keyword evidence="7" id="KW-1133">Transmembrane helix</keyword>
<evidence type="ECO:0000256" key="10">
    <source>
        <dbReference type="PROSITE-ProRule" id="PRU00284"/>
    </source>
</evidence>
<dbReference type="Gene3D" id="3.30.450.20">
    <property type="entry name" value="PAS domain"/>
    <property type="match status" value="1"/>
</dbReference>
<dbReference type="GO" id="GO:0052131">
    <property type="term" value="P:positive aerotaxis"/>
    <property type="evidence" value="ECO:0007669"/>
    <property type="project" value="UniProtKB-ARBA"/>
</dbReference>
<reference evidence="13 14" key="1">
    <citation type="submission" date="2018-11" db="EMBL/GenBank/DDBJ databases">
        <title>Genomic Encyclopedia of Type Strains, Phase IV (KMG-IV): sequencing the most valuable type-strain genomes for metagenomic binning, comparative biology and taxonomic classification.</title>
        <authorList>
            <person name="Goeker M."/>
        </authorList>
    </citation>
    <scope>NUCLEOTIDE SEQUENCE [LARGE SCALE GENOMIC DNA]</scope>
    <source>
        <strain evidence="13 14">DSM 15985</strain>
    </source>
</reference>
<feature type="domain" description="PAS" evidence="12">
    <location>
        <begin position="21"/>
        <end position="60"/>
    </location>
</feature>
<dbReference type="FunFam" id="1.10.287.950:FF:000001">
    <property type="entry name" value="Methyl-accepting chemotaxis sensory transducer"/>
    <property type="match status" value="1"/>
</dbReference>
<evidence type="ECO:0000256" key="6">
    <source>
        <dbReference type="ARBA" id="ARBA00022692"/>
    </source>
</evidence>
<dbReference type="GO" id="GO:0005886">
    <property type="term" value="C:plasma membrane"/>
    <property type="evidence" value="ECO:0007669"/>
    <property type="project" value="UniProtKB-SubCell"/>
</dbReference>
<keyword evidence="4" id="KW-0145">Chemotaxis</keyword>
<organism evidence="13 14">
    <name type="scientific">Diaphorobacter nitroreducens</name>
    <dbReference type="NCBI Taxonomy" id="164759"/>
    <lineage>
        <taxon>Bacteria</taxon>
        <taxon>Pseudomonadati</taxon>
        <taxon>Pseudomonadota</taxon>
        <taxon>Betaproteobacteria</taxon>
        <taxon>Burkholderiales</taxon>
        <taxon>Comamonadaceae</taxon>
        <taxon>Diaphorobacter</taxon>
    </lineage>
</organism>
<dbReference type="GO" id="GO:0007165">
    <property type="term" value="P:signal transduction"/>
    <property type="evidence" value="ECO:0007669"/>
    <property type="project" value="UniProtKB-KW"/>
</dbReference>
<keyword evidence="6" id="KW-0812">Transmembrane</keyword>
<keyword evidence="8" id="KW-0472">Membrane</keyword>
<dbReference type="SUPFAM" id="SSF58104">
    <property type="entry name" value="Methyl-accepting chemotaxis protein (MCP) signaling domain"/>
    <property type="match status" value="1"/>
</dbReference>
<comment type="similarity">
    <text evidence="9">Belongs to the methyl-accepting chemotaxis (MCP) protein family.</text>
</comment>
<dbReference type="NCBIfam" id="TIGR00229">
    <property type="entry name" value="sensory_box"/>
    <property type="match status" value="1"/>
</dbReference>
<dbReference type="FunFam" id="3.30.450.20:FF:000046">
    <property type="entry name" value="Aerotaxis sensor receptor"/>
    <property type="match status" value="1"/>
</dbReference>
<comment type="caution">
    <text evidence="13">The sequence shown here is derived from an EMBL/GenBank/DDBJ whole genome shotgun (WGS) entry which is preliminary data.</text>
</comment>
<dbReference type="PANTHER" id="PTHR43531:SF7">
    <property type="entry name" value="AEROTAXIS RECEPTOR"/>
    <property type="match status" value="1"/>
</dbReference>
<dbReference type="SUPFAM" id="SSF55785">
    <property type="entry name" value="PYP-like sensor domain (PAS domain)"/>
    <property type="match status" value="1"/>
</dbReference>
<keyword evidence="2" id="KW-1003">Cell membrane</keyword>
<dbReference type="AlphaFoldDB" id="A0AAX1WUE3"/>
<dbReference type="Pfam" id="PF00015">
    <property type="entry name" value="MCPsignal"/>
    <property type="match status" value="1"/>
</dbReference>
<keyword evidence="14" id="KW-1185">Reference proteome</keyword>
<evidence type="ECO:0000256" key="5">
    <source>
        <dbReference type="ARBA" id="ARBA00022519"/>
    </source>
</evidence>
<evidence type="ECO:0000313" key="13">
    <source>
        <dbReference type="EMBL" id="ROR47127.1"/>
    </source>
</evidence>
<comment type="subcellular location">
    <subcellularLocation>
        <location evidence="1">Cell inner membrane</location>
        <topology evidence="1">Multi-pass membrane protein</topology>
    </subcellularLocation>
</comment>
<dbReference type="InterPro" id="IPR000014">
    <property type="entry name" value="PAS"/>
</dbReference>
<evidence type="ECO:0000259" key="11">
    <source>
        <dbReference type="PROSITE" id="PS50111"/>
    </source>
</evidence>
<evidence type="ECO:0000256" key="3">
    <source>
        <dbReference type="ARBA" id="ARBA00022481"/>
    </source>
</evidence>
<proteinExistence type="inferred from homology"/>
<keyword evidence="5" id="KW-0997">Cell inner membrane</keyword>
<dbReference type="InterPro" id="IPR051310">
    <property type="entry name" value="MCP_chemotaxis"/>
</dbReference>
<dbReference type="InterPro" id="IPR004089">
    <property type="entry name" value="MCPsignal_dom"/>
</dbReference>
<dbReference type="SMART" id="SM00283">
    <property type="entry name" value="MA"/>
    <property type="match status" value="1"/>
</dbReference>
<name>A0AAX1WUE3_9BURK</name>
<keyword evidence="3" id="KW-0488">Methylation</keyword>
<dbReference type="Proteomes" id="UP000271868">
    <property type="component" value="Unassembled WGS sequence"/>
</dbReference>
<sequence length="519" mass="55087">MRVNVPVTGRGYDYPADELLVSLTNTRGEITHCNPAFARVSGYSHEELMGQPHNLVRHPDMPPAAFKDLWSTIGRGKPWTGLVKNRRKNGDHYWVRANVVPVLERGKPVGYMSVRVKPSADEVAAADALYARMRAEAQSGRVTLVLREGELLHAGARGWVERLVRLGLTARMALTLAVLSIAVLLPDALGLAGWAAVAWRAAALGLGAGVMLNYFHRHFSTALEEAERFAGDIAGCNLATTARTDYSASLGALMRRLVQIQINLRAVVGDVRTEVQGFSSAATQVAQGGRELSARTEAQAGSLQQTAAAMEELASTVAHTADAAAQMASESERNMAVASRGGAAIAEVAQSMEHIRRSSARMGEIIGVIESIAFQTNLLALNAAVEAARAGEQGRGFAVVAGEVRALAQRSATAAKEISGLIGQTVDGIADGNRRMAQAGRTIEEMVDAVRRVSTQVQEITTATREQSEGIGQVNEAIVQLDSVTQQNAALVEESAAAAQALRAGVTSLGRSVDVFRLG</sequence>
<keyword evidence="10" id="KW-0807">Transducer</keyword>
<dbReference type="PROSITE" id="PS50112">
    <property type="entry name" value="PAS"/>
    <property type="match status" value="1"/>
</dbReference>
<dbReference type="InterPro" id="IPR013655">
    <property type="entry name" value="PAS_fold_3"/>
</dbReference>
<gene>
    <name evidence="13" type="ORF">EDC60_1854</name>
</gene>
<dbReference type="PANTHER" id="PTHR43531">
    <property type="entry name" value="PROTEIN ICFG"/>
    <property type="match status" value="1"/>
</dbReference>
<evidence type="ECO:0000256" key="1">
    <source>
        <dbReference type="ARBA" id="ARBA00004429"/>
    </source>
</evidence>
<accession>A0AAX1WUE3</accession>
<evidence type="ECO:0000256" key="2">
    <source>
        <dbReference type="ARBA" id="ARBA00022475"/>
    </source>
</evidence>
<dbReference type="CDD" id="cd11386">
    <property type="entry name" value="MCP_signal"/>
    <property type="match status" value="1"/>
</dbReference>
<evidence type="ECO:0000259" key="12">
    <source>
        <dbReference type="PROSITE" id="PS50112"/>
    </source>
</evidence>
<dbReference type="RefSeq" id="WP_123675884.1">
    <property type="nucleotide sequence ID" value="NZ_RJVL01000004.1"/>
</dbReference>
<evidence type="ECO:0000313" key="14">
    <source>
        <dbReference type="Proteomes" id="UP000271868"/>
    </source>
</evidence>
<evidence type="ECO:0000256" key="7">
    <source>
        <dbReference type="ARBA" id="ARBA00022989"/>
    </source>
</evidence>
<dbReference type="PROSITE" id="PS50111">
    <property type="entry name" value="CHEMOTAXIS_TRANSDUC_2"/>
    <property type="match status" value="1"/>
</dbReference>
<dbReference type="CDD" id="cd00130">
    <property type="entry name" value="PAS"/>
    <property type="match status" value="1"/>
</dbReference>
<evidence type="ECO:0000256" key="8">
    <source>
        <dbReference type="ARBA" id="ARBA00023136"/>
    </source>
</evidence>
<dbReference type="EMBL" id="RJVL01000004">
    <property type="protein sequence ID" value="ROR47127.1"/>
    <property type="molecule type" value="Genomic_DNA"/>
</dbReference>
<feature type="domain" description="Methyl-accepting transducer" evidence="11">
    <location>
        <begin position="274"/>
        <end position="503"/>
    </location>
</feature>
<dbReference type="Pfam" id="PF08447">
    <property type="entry name" value="PAS_3"/>
    <property type="match status" value="1"/>
</dbReference>
<evidence type="ECO:0000256" key="9">
    <source>
        <dbReference type="ARBA" id="ARBA00029447"/>
    </source>
</evidence>
<dbReference type="Gene3D" id="1.10.287.950">
    <property type="entry name" value="Methyl-accepting chemotaxis protein"/>
    <property type="match status" value="1"/>
</dbReference>
<evidence type="ECO:0000256" key="4">
    <source>
        <dbReference type="ARBA" id="ARBA00022500"/>
    </source>
</evidence>
<dbReference type="GO" id="GO:0004888">
    <property type="term" value="F:transmembrane signaling receptor activity"/>
    <property type="evidence" value="ECO:0007669"/>
    <property type="project" value="TreeGrafter"/>
</dbReference>
<dbReference type="InterPro" id="IPR035965">
    <property type="entry name" value="PAS-like_dom_sf"/>
</dbReference>